<proteinExistence type="predicted"/>
<gene>
    <name evidence="1" type="ORF">FB473_000896</name>
</gene>
<dbReference type="EMBL" id="JAAMOZ010000001">
    <property type="protein sequence ID" value="NIH56251.1"/>
    <property type="molecule type" value="Genomic_DNA"/>
</dbReference>
<evidence type="ECO:0000313" key="1">
    <source>
        <dbReference type="EMBL" id="NIH56251.1"/>
    </source>
</evidence>
<accession>A0ABX0SE58</accession>
<reference evidence="1 2" key="1">
    <citation type="submission" date="2020-02" db="EMBL/GenBank/DDBJ databases">
        <title>Sequencing the genomes of 1000 actinobacteria strains.</title>
        <authorList>
            <person name="Klenk H.-P."/>
        </authorList>
    </citation>
    <scope>NUCLEOTIDE SEQUENCE [LARGE SCALE GENOMIC DNA]</scope>
    <source>
        <strain evidence="1 2">DSM 19609</strain>
    </source>
</reference>
<dbReference type="Proteomes" id="UP000749311">
    <property type="component" value="Unassembled WGS sequence"/>
</dbReference>
<name>A0ABX0SE58_9ACTN</name>
<dbReference type="RefSeq" id="WP_167165223.1">
    <property type="nucleotide sequence ID" value="NZ_BAAAOO010000002.1"/>
</dbReference>
<organism evidence="1 2">
    <name type="scientific">Brooklawnia cerclae</name>
    <dbReference type="NCBI Taxonomy" id="349934"/>
    <lineage>
        <taxon>Bacteria</taxon>
        <taxon>Bacillati</taxon>
        <taxon>Actinomycetota</taxon>
        <taxon>Actinomycetes</taxon>
        <taxon>Propionibacteriales</taxon>
        <taxon>Propionibacteriaceae</taxon>
        <taxon>Brooklawnia</taxon>
    </lineage>
</organism>
<sequence>MAIVYATVNDYQEWSGDNSSVTGQELRSASLRVAELTVGVIYDADPATHLPLETAVTEAFRDATCAQVAATREVKARMSASSKPVALTSASSNGVSYSFDASAARAALEATNPVDASGYSLEAIRILRVAGLTHRTIVTVG</sequence>
<comment type="caution">
    <text evidence="1">The sequence shown here is derived from an EMBL/GenBank/DDBJ whole genome shotgun (WGS) entry which is preliminary data.</text>
</comment>
<evidence type="ECO:0000313" key="2">
    <source>
        <dbReference type="Proteomes" id="UP000749311"/>
    </source>
</evidence>
<protein>
    <submittedName>
        <fullName evidence="1">Uncharacterized protein</fullName>
    </submittedName>
</protein>
<keyword evidence="2" id="KW-1185">Reference proteome</keyword>